<proteinExistence type="inferred from homology"/>
<dbReference type="EnsemblMetazoa" id="SSS_1018s_mrna">
    <property type="protein sequence ID" value="KAF7495209.1"/>
    <property type="gene ID" value="SSS_1018"/>
</dbReference>
<dbReference type="FunFam" id="3.90.550.10:FF:000055">
    <property type="entry name" value="Alpha-1,3-mannosyl-glycoprotein 2-beta-N-acetylglucosaminyltransferase"/>
    <property type="match status" value="1"/>
</dbReference>
<comment type="pathway">
    <text evidence="2 17">Protein modification; protein glycosylation.</text>
</comment>
<keyword evidence="6" id="KW-0812">Transmembrane</keyword>
<comment type="similarity">
    <text evidence="3 17">Belongs to the glycosyltransferase 13 family.</text>
</comment>
<evidence type="ECO:0000256" key="15">
    <source>
        <dbReference type="ARBA" id="ARBA00041712"/>
    </source>
</evidence>
<dbReference type="EMBL" id="WVUK01000049">
    <property type="protein sequence ID" value="KAF7495209.1"/>
    <property type="molecule type" value="Genomic_DNA"/>
</dbReference>
<reference evidence="19" key="3">
    <citation type="submission" date="2022-06" db="UniProtKB">
        <authorList>
            <consortium name="EnsemblMetazoa"/>
        </authorList>
    </citation>
    <scope>IDENTIFICATION</scope>
</reference>
<evidence type="ECO:0000313" key="20">
    <source>
        <dbReference type="Proteomes" id="UP000070412"/>
    </source>
</evidence>
<comment type="function">
    <text evidence="13 17">Initiates complex N-linked carbohydrate formation. Essential for the conversion of high-mannose to hybrid and complex N-glycans.</text>
</comment>
<keyword evidence="20" id="KW-1185">Reference proteome</keyword>
<keyword evidence="7 17" id="KW-0479">Metal-binding</keyword>
<dbReference type="Gene3D" id="3.10.180.20">
    <property type="entry name" value="N-Acetylglucosaminyltransferase I, Domain 2"/>
    <property type="match status" value="1"/>
</dbReference>
<dbReference type="Proteomes" id="UP000070412">
    <property type="component" value="Unassembled WGS sequence"/>
</dbReference>
<dbReference type="UniPathway" id="UPA00378"/>
<dbReference type="InterPro" id="IPR029044">
    <property type="entry name" value="Nucleotide-diphossugar_trans"/>
</dbReference>
<evidence type="ECO:0000256" key="7">
    <source>
        <dbReference type="ARBA" id="ARBA00022723"/>
    </source>
</evidence>
<dbReference type="GO" id="GO:0030145">
    <property type="term" value="F:manganese ion binding"/>
    <property type="evidence" value="ECO:0007669"/>
    <property type="project" value="UniProtKB-UniRule"/>
</dbReference>
<dbReference type="Gene3D" id="3.90.550.10">
    <property type="entry name" value="Spore Coat Polysaccharide Biosynthesis Protein SpsA, Chain A"/>
    <property type="match status" value="1"/>
</dbReference>
<evidence type="ECO:0000256" key="12">
    <source>
        <dbReference type="ARBA" id="ARBA00023211"/>
    </source>
</evidence>
<dbReference type="InterPro" id="IPR004139">
    <property type="entry name" value="Glyco_trans_13"/>
</dbReference>
<name>A0A834VH89_SARSC</name>
<dbReference type="OrthoDB" id="440755at2759"/>
<dbReference type="PANTHER" id="PTHR10468">
    <property type="entry name" value="PROTEIN O-LINKED-MANNOSE BETA-1,2-N-ACETYLGLUCOSAMINYLTRANSFERASE 1/ALPHA-1,3-MANNOSYL-GLYCOPROTEIN 2-BETA-N-ACETYLGLUCOSAMINYLTRANSFERASE"/>
    <property type="match status" value="1"/>
</dbReference>
<keyword evidence="9" id="KW-1133">Transmembrane helix</keyword>
<evidence type="ECO:0000256" key="16">
    <source>
        <dbReference type="ARBA" id="ARBA00049421"/>
    </source>
</evidence>
<keyword evidence="12 17" id="KW-0464">Manganese</keyword>
<sequence length="558" mass="66446">MRKKNFLLTGTFLLICWATIQFYLFVHKPQFIRFRKTKTFSWLVDNDAISDDGIINETSQTQPDMTADSRLLENRLMNNSSKSIYQQKNEKELYLELISKKLEQFENDLNKQFHSNDQLFHFFKKFQQVTSKFNDDNIYNNRSMKNLFNDKNFLKSLDESLINNQLILQRKPKICVLMFACNRITVKRSLDQLFKYRNDPEIFPIVVSQDCNHERTRQVIESYGDKLLFIQQPDQSDIVLEGKNQKKFKGYYRIARHYAWALNYTFNVLNYETVLIVEDDLDIASDFFEYFLALYPILHSDSSLYCISAWNDNGKKGLVDDDPTKLFRSDFFPGLGWMLTKDLWLEFQNKWPKAFWDDWIRQPEQRKNRACIRPEVSRTKTFGKKGVSNGLFYEKHLKFIQLNEKYVPFTKMNLTYLKKEYYDVEFLRQVFNSRLISMYEVKKLPKIINTSCEMCKKESDENRSGDLSKTEKNLPNVEHKNQSENLFFSPLFDKHSVRIQYNSRNEFRKAAKMFGLMEDFKSGVPRTGYLGTVGFFTNGYRVYLSPSPMWNGYNVTWK</sequence>
<dbReference type="GO" id="GO:0003827">
    <property type="term" value="F:alpha-1,3-mannosylglycoprotein 2-beta-N-acetylglucosaminyltransferase activity"/>
    <property type="evidence" value="ECO:0007669"/>
    <property type="project" value="UniProtKB-UniRule"/>
</dbReference>
<evidence type="ECO:0000256" key="5">
    <source>
        <dbReference type="ARBA" id="ARBA00022679"/>
    </source>
</evidence>
<protein>
    <recommendedName>
        <fullName evidence="14 17">Alpha-1,3-mannosyl-glycoprotein 2-beta-N-acetylglucosaminyltransferase</fullName>
        <shortName evidence="17">GNT-I</shortName>
        <shortName evidence="17">GlcNAc-T I</shortName>
        <ecNumber evidence="14 17">2.4.1.101</ecNumber>
    </recommendedName>
    <alternativeName>
        <fullName evidence="15 17">N-glycosyl-oligosaccharide-glycoprotein N-acetylglucosaminyltransferase I</fullName>
    </alternativeName>
</protein>
<comment type="catalytic activity">
    <reaction evidence="16 17">
        <text>N(4)-(alpha-D-Man-(1-&gt;3)-[alpha-D-Man-(1-&gt;3)-[alpha-D-Man-(1-&gt;6)]-alpha-D-Man-(1-&gt;6)]-beta-D-Man-(1-&gt;4)-beta-D-GlcNAc-(1-&gt;4)-beta-D-GlcNAc)-L-asparaginyl-[protein] (N-glucan mannose isomer 5A1,2) + UDP-N-acetyl-alpha-D-glucosamine = N(4)-{beta-D-GlcNAc-(1-&gt;2)-alpha-D-Man-(1-&gt;3)-[alpha-D-Man-(1-&gt;3)-[alpha-D-Man-(1-&gt;6)]-alpha-D-Man-(1-&gt;6)]-beta-D-Man-(1-&gt;4)-beta-D-GlcNAc-(1-&gt;4)-beta-D-GlcNAc}-L-asparaginyl-[protein] + UDP + H(+)</text>
        <dbReference type="Rhea" id="RHEA:11456"/>
        <dbReference type="Rhea" id="RHEA-COMP:14367"/>
        <dbReference type="Rhea" id="RHEA-COMP:14368"/>
        <dbReference type="ChEBI" id="CHEBI:15378"/>
        <dbReference type="ChEBI" id="CHEBI:57705"/>
        <dbReference type="ChEBI" id="CHEBI:58223"/>
        <dbReference type="ChEBI" id="CHEBI:59087"/>
        <dbReference type="ChEBI" id="CHEBI:60625"/>
        <dbReference type="EC" id="2.4.1.101"/>
    </reaction>
</comment>
<evidence type="ECO:0000256" key="10">
    <source>
        <dbReference type="ARBA" id="ARBA00023034"/>
    </source>
</evidence>
<evidence type="ECO:0000256" key="1">
    <source>
        <dbReference type="ARBA" id="ARBA00004323"/>
    </source>
</evidence>
<organism evidence="18">
    <name type="scientific">Sarcoptes scabiei</name>
    <name type="common">Itch mite</name>
    <name type="synonym">Acarus scabiei</name>
    <dbReference type="NCBI Taxonomy" id="52283"/>
    <lineage>
        <taxon>Eukaryota</taxon>
        <taxon>Metazoa</taxon>
        <taxon>Ecdysozoa</taxon>
        <taxon>Arthropoda</taxon>
        <taxon>Chelicerata</taxon>
        <taxon>Arachnida</taxon>
        <taxon>Acari</taxon>
        <taxon>Acariformes</taxon>
        <taxon>Sarcoptiformes</taxon>
        <taxon>Astigmata</taxon>
        <taxon>Psoroptidia</taxon>
        <taxon>Sarcoptoidea</taxon>
        <taxon>Sarcoptidae</taxon>
        <taxon>Sarcoptinae</taxon>
        <taxon>Sarcoptes</taxon>
    </lineage>
</organism>
<evidence type="ECO:0000256" key="9">
    <source>
        <dbReference type="ARBA" id="ARBA00022989"/>
    </source>
</evidence>
<comment type="cofactor">
    <cofactor evidence="17">
        <name>Mn(2+)</name>
        <dbReference type="ChEBI" id="CHEBI:29035"/>
    </cofactor>
    <text evidence="17">The cofactor is mostly bound to the substrate.</text>
</comment>
<evidence type="ECO:0000313" key="19">
    <source>
        <dbReference type="EnsemblMetazoa" id="KAF7495209.1"/>
    </source>
</evidence>
<evidence type="ECO:0000256" key="8">
    <source>
        <dbReference type="ARBA" id="ARBA00022968"/>
    </source>
</evidence>
<evidence type="ECO:0000256" key="4">
    <source>
        <dbReference type="ARBA" id="ARBA00022676"/>
    </source>
</evidence>
<evidence type="ECO:0000256" key="6">
    <source>
        <dbReference type="ARBA" id="ARBA00022692"/>
    </source>
</evidence>
<dbReference type="InterPro" id="IPR052261">
    <property type="entry name" value="Glycosyltransferase_13"/>
</dbReference>
<reference evidence="20" key="1">
    <citation type="journal article" date="2020" name="PLoS Negl. Trop. Dis.">
        <title>High-quality nuclear genome for Sarcoptes scabiei-A critical resource for a neglected parasite.</title>
        <authorList>
            <person name="Korhonen P.K."/>
            <person name="Gasser R.B."/>
            <person name="Ma G."/>
            <person name="Wang T."/>
            <person name="Stroehlein A.J."/>
            <person name="Young N.D."/>
            <person name="Ang C.S."/>
            <person name="Fernando D.D."/>
            <person name="Lu H.C."/>
            <person name="Taylor S."/>
            <person name="Reynolds S.L."/>
            <person name="Mofiz E."/>
            <person name="Najaraj S.H."/>
            <person name="Gowda H."/>
            <person name="Madugundu A."/>
            <person name="Renuse S."/>
            <person name="Holt D."/>
            <person name="Pandey A."/>
            <person name="Papenfuss A.T."/>
            <person name="Fischer K."/>
        </authorList>
    </citation>
    <scope>NUCLEOTIDE SEQUENCE [LARGE SCALE GENOMIC DNA]</scope>
</reference>
<evidence type="ECO:0000256" key="2">
    <source>
        <dbReference type="ARBA" id="ARBA00004922"/>
    </source>
</evidence>
<keyword evidence="8 17" id="KW-0735">Signal-anchor</keyword>
<dbReference type="GO" id="GO:0006487">
    <property type="term" value="P:protein N-linked glycosylation"/>
    <property type="evidence" value="ECO:0007669"/>
    <property type="project" value="TreeGrafter"/>
</dbReference>
<keyword evidence="5 18" id="KW-0808">Transferase</keyword>
<evidence type="ECO:0000256" key="11">
    <source>
        <dbReference type="ARBA" id="ARBA00023136"/>
    </source>
</evidence>
<comment type="subcellular location">
    <subcellularLocation>
        <location evidence="1 17">Golgi apparatus membrane</location>
        <topology evidence="1 17">Single-pass type II membrane protein</topology>
    </subcellularLocation>
</comment>
<accession>A0A834VH89</accession>
<gene>
    <name evidence="18" type="ORF">SSS_1018</name>
</gene>
<dbReference type="Pfam" id="PF03071">
    <property type="entry name" value="GNT-I"/>
    <property type="match status" value="2"/>
</dbReference>
<keyword evidence="10 17" id="KW-0333">Golgi apparatus</keyword>
<dbReference type="PANTHER" id="PTHR10468:SF0">
    <property type="entry name" value="ALPHA-1,3-MANNOSYL-GLYCOPROTEIN 2-BETA-N-ACETYLGLUCOSAMINYLTRANSFERASE"/>
    <property type="match status" value="1"/>
</dbReference>
<dbReference type="GO" id="GO:0000139">
    <property type="term" value="C:Golgi membrane"/>
    <property type="evidence" value="ECO:0007669"/>
    <property type="project" value="UniProtKB-SubCell"/>
</dbReference>
<evidence type="ECO:0000256" key="3">
    <source>
        <dbReference type="ARBA" id="ARBA00006492"/>
    </source>
</evidence>
<evidence type="ECO:0000256" key="14">
    <source>
        <dbReference type="ARBA" id="ARBA00038949"/>
    </source>
</evidence>
<dbReference type="AlphaFoldDB" id="A0A834VH89"/>
<dbReference type="EC" id="2.4.1.101" evidence="14 17"/>
<evidence type="ECO:0000313" key="18">
    <source>
        <dbReference type="EMBL" id="KAF7495209.1"/>
    </source>
</evidence>
<evidence type="ECO:0000256" key="17">
    <source>
        <dbReference type="RuleBase" id="RU368119"/>
    </source>
</evidence>
<keyword evidence="4 17" id="KW-0328">Glycosyltransferase</keyword>
<keyword evidence="11" id="KW-0472">Membrane</keyword>
<reference evidence="18" key="2">
    <citation type="submission" date="2020-01" db="EMBL/GenBank/DDBJ databases">
        <authorList>
            <person name="Korhonen P.K.K."/>
            <person name="Guangxu M.G."/>
            <person name="Wang T.W."/>
            <person name="Stroehlein A.J.S."/>
            <person name="Young N.D."/>
            <person name="Ang C.-S.A."/>
            <person name="Fernando D.W.F."/>
            <person name="Lu H.L."/>
            <person name="Taylor S.T."/>
            <person name="Ehtesham M.E.M."/>
            <person name="Najaraj S.H.N."/>
            <person name="Harsha G.H.G."/>
            <person name="Madugundu A.M."/>
            <person name="Renuse S.R."/>
            <person name="Holt D.H."/>
            <person name="Pandey A.P."/>
            <person name="Papenfuss A.P."/>
            <person name="Gasser R.B.G."/>
            <person name="Fischer K.F."/>
        </authorList>
    </citation>
    <scope>NUCLEOTIDE SEQUENCE</scope>
    <source>
        <strain evidence="18">SSS_KF_BRIS2020</strain>
    </source>
</reference>
<evidence type="ECO:0000256" key="13">
    <source>
        <dbReference type="ARBA" id="ARBA00037706"/>
    </source>
</evidence>
<dbReference type="SUPFAM" id="SSF53448">
    <property type="entry name" value="Nucleotide-diphospho-sugar transferases"/>
    <property type="match status" value="2"/>
</dbReference>